<comment type="subunit">
    <text evidence="3 9">Tetramer of two alpha and two beta chains.</text>
</comment>
<evidence type="ECO:0000256" key="6">
    <source>
        <dbReference type="ARBA" id="ARBA00023141"/>
    </source>
</evidence>
<feature type="active site" description="Proton acceptor" evidence="9">
    <location>
        <position position="86"/>
    </location>
</feature>
<evidence type="ECO:0000256" key="10">
    <source>
        <dbReference type="RuleBase" id="RU003662"/>
    </source>
</evidence>
<protein>
    <recommendedName>
        <fullName evidence="9">Tryptophan synthase alpha chain</fullName>
        <ecNumber evidence="9">4.2.1.20</ecNumber>
    </recommendedName>
</protein>
<dbReference type="InterPro" id="IPR002028">
    <property type="entry name" value="Trp_synthase_suA"/>
</dbReference>
<dbReference type="InterPro" id="IPR018204">
    <property type="entry name" value="Trp_synthase_alpha_AS"/>
</dbReference>
<dbReference type="PANTHER" id="PTHR43406:SF1">
    <property type="entry name" value="TRYPTOPHAN SYNTHASE ALPHA CHAIN, CHLOROPLASTIC"/>
    <property type="match status" value="1"/>
</dbReference>
<dbReference type="GO" id="GO:0004834">
    <property type="term" value="F:tryptophan synthase activity"/>
    <property type="evidence" value="ECO:0007669"/>
    <property type="project" value="UniProtKB-UniRule"/>
</dbReference>
<dbReference type="CDD" id="cd04724">
    <property type="entry name" value="Tryptophan_synthase_alpha"/>
    <property type="match status" value="1"/>
</dbReference>
<evidence type="ECO:0000256" key="7">
    <source>
        <dbReference type="ARBA" id="ARBA00023239"/>
    </source>
</evidence>
<gene>
    <name evidence="9" type="primary">trpA</name>
    <name evidence="12" type="ORF">AVDCRST_MAG38-3079</name>
</gene>
<dbReference type="SUPFAM" id="SSF51366">
    <property type="entry name" value="Ribulose-phoshate binding barrel"/>
    <property type="match status" value="1"/>
</dbReference>
<dbReference type="AlphaFoldDB" id="A0A6J4SKN5"/>
<dbReference type="EMBL" id="CADCVJ010000250">
    <property type="protein sequence ID" value="CAA9498555.1"/>
    <property type="molecule type" value="Genomic_DNA"/>
</dbReference>
<comment type="catalytic activity">
    <reaction evidence="8 9">
        <text>(1S,2R)-1-C-(indol-3-yl)glycerol 3-phosphate + L-serine = D-glyceraldehyde 3-phosphate + L-tryptophan + H2O</text>
        <dbReference type="Rhea" id="RHEA:10532"/>
        <dbReference type="ChEBI" id="CHEBI:15377"/>
        <dbReference type="ChEBI" id="CHEBI:33384"/>
        <dbReference type="ChEBI" id="CHEBI:57912"/>
        <dbReference type="ChEBI" id="CHEBI:58866"/>
        <dbReference type="ChEBI" id="CHEBI:59776"/>
        <dbReference type="EC" id="4.2.1.20"/>
    </reaction>
</comment>
<evidence type="ECO:0000256" key="4">
    <source>
        <dbReference type="ARBA" id="ARBA00022605"/>
    </source>
</evidence>
<dbReference type="UniPathway" id="UPA00035">
    <property type="reaction ID" value="UER00044"/>
</dbReference>
<sequence>MTGAPAPTPAPDSAAPAAPGAAASPGAGERRIAAAFAEAQGRAALMPYLMGGFPDLPTSARVGRAYADNGATLVELGVPYSDPLADGPVIHAAGSAALRTGATLDGVLEVAEGLADHVPVVVMCYANLLYARGLERFAGDLADHGVSGVIVPDVPLEEAPAVRDACERAGIVLVPLVAPTTPESRLAAIGELARGFVYTVSVAGTTGERRAVDDSVGALVERVRRHAQVPVAVGFGVGEPAQARAVAAAGADGVIVGSRLVRAVAEAVESQADPAAAVGALVADFAAALDR</sequence>
<dbReference type="Pfam" id="PF00290">
    <property type="entry name" value="Trp_syntA"/>
    <property type="match status" value="1"/>
</dbReference>
<evidence type="ECO:0000256" key="11">
    <source>
        <dbReference type="SAM" id="MobiDB-lite"/>
    </source>
</evidence>
<proteinExistence type="inferred from homology"/>
<keyword evidence="6 9" id="KW-0057">Aromatic amino acid biosynthesis</keyword>
<dbReference type="HAMAP" id="MF_00131">
    <property type="entry name" value="Trp_synth_alpha"/>
    <property type="match status" value="1"/>
</dbReference>
<evidence type="ECO:0000256" key="1">
    <source>
        <dbReference type="ARBA" id="ARBA00003365"/>
    </source>
</evidence>
<dbReference type="NCBIfam" id="TIGR00262">
    <property type="entry name" value="trpA"/>
    <property type="match status" value="1"/>
</dbReference>
<accession>A0A6J4SKN5</accession>
<organism evidence="12">
    <name type="scientific">uncultured Solirubrobacteraceae bacterium</name>
    <dbReference type="NCBI Taxonomy" id="1162706"/>
    <lineage>
        <taxon>Bacteria</taxon>
        <taxon>Bacillati</taxon>
        <taxon>Actinomycetota</taxon>
        <taxon>Thermoleophilia</taxon>
        <taxon>Solirubrobacterales</taxon>
        <taxon>Solirubrobacteraceae</taxon>
        <taxon>environmental samples</taxon>
    </lineage>
</organism>
<feature type="compositionally biased region" description="Low complexity" evidence="11">
    <location>
        <begin position="11"/>
        <end position="25"/>
    </location>
</feature>
<dbReference type="Gene3D" id="3.20.20.70">
    <property type="entry name" value="Aldolase class I"/>
    <property type="match status" value="1"/>
</dbReference>
<dbReference type="EC" id="4.2.1.20" evidence="9"/>
<dbReference type="PROSITE" id="PS00167">
    <property type="entry name" value="TRP_SYNTHASE_ALPHA"/>
    <property type="match status" value="1"/>
</dbReference>
<feature type="region of interest" description="Disordered" evidence="11">
    <location>
        <begin position="1"/>
        <end position="25"/>
    </location>
</feature>
<dbReference type="InterPro" id="IPR013785">
    <property type="entry name" value="Aldolase_TIM"/>
</dbReference>
<keyword evidence="5 9" id="KW-0822">Tryptophan biosynthesis</keyword>
<keyword evidence="7 9" id="KW-0456">Lyase</keyword>
<evidence type="ECO:0000256" key="2">
    <source>
        <dbReference type="ARBA" id="ARBA00004733"/>
    </source>
</evidence>
<reference evidence="12" key="1">
    <citation type="submission" date="2020-02" db="EMBL/GenBank/DDBJ databases">
        <authorList>
            <person name="Meier V. D."/>
        </authorList>
    </citation>
    <scope>NUCLEOTIDE SEQUENCE</scope>
    <source>
        <strain evidence="12">AVDCRST_MAG38</strain>
    </source>
</reference>
<feature type="active site" description="Proton acceptor" evidence="9">
    <location>
        <position position="75"/>
    </location>
</feature>
<comment type="similarity">
    <text evidence="9 10">Belongs to the TrpA family.</text>
</comment>
<comment type="pathway">
    <text evidence="2 9">Amino-acid biosynthesis; L-tryptophan biosynthesis; L-tryptophan from chorismate: step 5/5.</text>
</comment>
<dbReference type="GO" id="GO:0005829">
    <property type="term" value="C:cytosol"/>
    <property type="evidence" value="ECO:0007669"/>
    <property type="project" value="TreeGrafter"/>
</dbReference>
<feature type="compositionally biased region" description="Pro residues" evidence="11">
    <location>
        <begin position="1"/>
        <end position="10"/>
    </location>
</feature>
<name>A0A6J4SKN5_9ACTN</name>
<evidence type="ECO:0000313" key="12">
    <source>
        <dbReference type="EMBL" id="CAA9498555.1"/>
    </source>
</evidence>
<evidence type="ECO:0000256" key="3">
    <source>
        <dbReference type="ARBA" id="ARBA00011270"/>
    </source>
</evidence>
<dbReference type="FunFam" id="3.20.20.70:FF:000037">
    <property type="entry name" value="Tryptophan synthase alpha chain"/>
    <property type="match status" value="1"/>
</dbReference>
<dbReference type="PANTHER" id="PTHR43406">
    <property type="entry name" value="TRYPTOPHAN SYNTHASE, ALPHA CHAIN"/>
    <property type="match status" value="1"/>
</dbReference>
<keyword evidence="4 9" id="KW-0028">Amino-acid biosynthesis</keyword>
<comment type="function">
    <text evidence="1 9">The alpha subunit is responsible for the aldol cleavage of indoleglycerol phosphate to indole and glyceraldehyde 3-phosphate.</text>
</comment>
<evidence type="ECO:0000256" key="5">
    <source>
        <dbReference type="ARBA" id="ARBA00022822"/>
    </source>
</evidence>
<dbReference type="InterPro" id="IPR011060">
    <property type="entry name" value="RibuloseP-bd_barrel"/>
</dbReference>
<evidence type="ECO:0000256" key="9">
    <source>
        <dbReference type="HAMAP-Rule" id="MF_00131"/>
    </source>
</evidence>
<evidence type="ECO:0000256" key="8">
    <source>
        <dbReference type="ARBA" id="ARBA00049047"/>
    </source>
</evidence>